<sequence length="177" mass="18382">MDNSRESNAARIDRTDSWADRWADAEALGTGGDGRSPPFYRRDALSLLAPTALAIVYGLVVLVAGGGVFATGQPLPGAGVAFGLLGALFAVAAHGTLRLYDDARTVARAAGDWRPNPWLYVANAALLLVGLQAVRFAVAGQPVSAPVPTYAGTLVVALPLSSLVAGPVYVAQRYRHA</sequence>
<dbReference type="EMBL" id="JBHTAS010000001">
    <property type="protein sequence ID" value="MFC7139698.1"/>
    <property type="molecule type" value="Genomic_DNA"/>
</dbReference>
<accession>A0ABD5XXB5</accession>
<keyword evidence="1" id="KW-1133">Transmembrane helix</keyword>
<keyword evidence="3" id="KW-1185">Reference proteome</keyword>
<feature type="transmembrane region" description="Helical" evidence="1">
    <location>
        <begin position="118"/>
        <end position="138"/>
    </location>
</feature>
<proteinExistence type="predicted"/>
<dbReference type="GeneID" id="78819958"/>
<dbReference type="Proteomes" id="UP001596432">
    <property type="component" value="Unassembled WGS sequence"/>
</dbReference>
<reference evidence="2 3" key="1">
    <citation type="journal article" date="2019" name="Int. J. Syst. Evol. Microbiol.">
        <title>The Global Catalogue of Microorganisms (GCM) 10K type strain sequencing project: providing services to taxonomists for standard genome sequencing and annotation.</title>
        <authorList>
            <consortium name="The Broad Institute Genomics Platform"/>
            <consortium name="The Broad Institute Genome Sequencing Center for Infectious Disease"/>
            <person name="Wu L."/>
            <person name="Ma J."/>
        </authorList>
    </citation>
    <scope>NUCLEOTIDE SEQUENCE [LARGE SCALE GENOMIC DNA]</scope>
    <source>
        <strain evidence="2 3">XZYJT29</strain>
    </source>
</reference>
<feature type="transmembrane region" description="Helical" evidence="1">
    <location>
        <begin position="45"/>
        <end position="69"/>
    </location>
</feature>
<dbReference type="RefSeq" id="WP_274325280.1">
    <property type="nucleotide sequence ID" value="NZ_CP118158.1"/>
</dbReference>
<protein>
    <recommendedName>
        <fullName evidence="4">DUF2231 domain-containing protein</fullName>
    </recommendedName>
</protein>
<evidence type="ECO:0000313" key="2">
    <source>
        <dbReference type="EMBL" id="MFC7139698.1"/>
    </source>
</evidence>
<dbReference type="AlphaFoldDB" id="A0ABD5XXB5"/>
<organism evidence="2 3">
    <name type="scientific">Halosimplex aquaticum</name>
    <dbReference type="NCBI Taxonomy" id="3026162"/>
    <lineage>
        <taxon>Archaea</taxon>
        <taxon>Methanobacteriati</taxon>
        <taxon>Methanobacteriota</taxon>
        <taxon>Stenosarchaea group</taxon>
        <taxon>Halobacteria</taxon>
        <taxon>Halobacteriales</taxon>
        <taxon>Haloarculaceae</taxon>
        <taxon>Halosimplex</taxon>
    </lineage>
</organism>
<keyword evidence="1" id="KW-0812">Transmembrane</keyword>
<keyword evidence="1" id="KW-0472">Membrane</keyword>
<evidence type="ECO:0000256" key="1">
    <source>
        <dbReference type="SAM" id="Phobius"/>
    </source>
</evidence>
<evidence type="ECO:0000313" key="3">
    <source>
        <dbReference type="Proteomes" id="UP001596432"/>
    </source>
</evidence>
<name>A0ABD5XXB5_9EURY</name>
<evidence type="ECO:0008006" key="4">
    <source>
        <dbReference type="Google" id="ProtNLM"/>
    </source>
</evidence>
<feature type="transmembrane region" description="Helical" evidence="1">
    <location>
        <begin position="150"/>
        <end position="171"/>
    </location>
</feature>
<feature type="transmembrane region" description="Helical" evidence="1">
    <location>
        <begin position="75"/>
        <end position="97"/>
    </location>
</feature>
<gene>
    <name evidence="2" type="ORF">ACFQMA_07575</name>
</gene>
<comment type="caution">
    <text evidence="2">The sequence shown here is derived from an EMBL/GenBank/DDBJ whole genome shotgun (WGS) entry which is preliminary data.</text>
</comment>